<proteinExistence type="inferred from homology"/>
<dbReference type="SUPFAM" id="SSF88946">
    <property type="entry name" value="Sigma2 domain of RNA polymerase sigma factors"/>
    <property type="match status" value="1"/>
</dbReference>
<reference evidence="9" key="1">
    <citation type="journal article" date="2019" name="Int. J. Syst. Evol. Microbiol.">
        <title>The Global Catalogue of Microorganisms (GCM) 10K type strain sequencing project: providing services to taxonomists for standard genome sequencing and annotation.</title>
        <authorList>
            <consortium name="The Broad Institute Genomics Platform"/>
            <consortium name="The Broad Institute Genome Sequencing Center for Infectious Disease"/>
            <person name="Wu L."/>
            <person name="Ma J."/>
        </authorList>
    </citation>
    <scope>NUCLEOTIDE SEQUENCE [LARGE SCALE GENOMIC DNA]</scope>
    <source>
        <strain evidence="9">KCTC 42730</strain>
    </source>
</reference>
<evidence type="ECO:0000313" key="8">
    <source>
        <dbReference type="EMBL" id="MFC3032023.1"/>
    </source>
</evidence>
<dbReference type="Proteomes" id="UP001595453">
    <property type="component" value="Unassembled WGS sequence"/>
</dbReference>
<dbReference type="InterPro" id="IPR039425">
    <property type="entry name" value="RNA_pol_sigma-70-like"/>
</dbReference>
<dbReference type="EMBL" id="JBHRSD010000010">
    <property type="protein sequence ID" value="MFC3032023.1"/>
    <property type="molecule type" value="Genomic_DNA"/>
</dbReference>
<evidence type="ECO:0000256" key="5">
    <source>
        <dbReference type="ARBA" id="ARBA00023163"/>
    </source>
</evidence>
<comment type="caution">
    <text evidence="8">The sequence shown here is derived from an EMBL/GenBank/DDBJ whole genome shotgun (WGS) entry which is preliminary data.</text>
</comment>
<name>A0ABV7CHF8_9GAMM</name>
<gene>
    <name evidence="8" type="ORF">ACFOEE_05790</name>
</gene>
<dbReference type="InterPro" id="IPR036388">
    <property type="entry name" value="WH-like_DNA-bd_sf"/>
</dbReference>
<dbReference type="RefSeq" id="WP_377121837.1">
    <property type="nucleotide sequence ID" value="NZ_JBHRSD010000010.1"/>
</dbReference>
<dbReference type="SUPFAM" id="SSF88659">
    <property type="entry name" value="Sigma3 and sigma4 domains of RNA polymerase sigma factors"/>
    <property type="match status" value="1"/>
</dbReference>
<dbReference type="InterPro" id="IPR014284">
    <property type="entry name" value="RNA_pol_sigma-70_dom"/>
</dbReference>
<evidence type="ECO:0000256" key="4">
    <source>
        <dbReference type="ARBA" id="ARBA00023125"/>
    </source>
</evidence>
<comment type="similarity">
    <text evidence="1 6">Belongs to the sigma-70 factor family. ECF subfamily.</text>
</comment>
<dbReference type="Gene3D" id="1.10.1740.10">
    <property type="match status" value="1"/>
</dbReference>
<evidence type="ECO:0000256" key="3">
    <source>
        <dbReference type="ARBA" id="ARBA00023082"/>
    </source>
</evidence>
<dbReference type="InterPro" id="IPR007627">
    <property type="entry name" value="RNA_pol_sigma70_r2"/>
</dbReference>
<evidence type="ECO:0000256" key="1">
    <source>
        <dbReference type="ARBA" id="ARBA00010641"/>
    </source>
</evidence>
<keyword evidence="5 6" id="KW-0804">Transcription</keyword>
<keyword evidence="2 6" id="KW-0805">Transcription regulation</keyword>
<dbReference type="Gene3D" id="1.10.10.10">
    <property type="entry name" value="Winged helix-like DNA-binding domain superfamily/Winged helix DNA-binding domain"/>
    <property type="match status" value="1"/>
</dbReference>
<dbReference type="NCBIfam" id="TIGR02937">
    <property type="entry name" value="sigma70-ECF"/>
    <property type="match status" value="1"/>
</dbReference>
<evidence type="ECO:0000259" key="7">
    <source>
        <dbReference type="Pfam" id="PF04542"/>
    </source>
</evidence>
<sequence>MVTKDIVNALKRGESWAHRASYDLCAPKLLAVLVQIFNDRHQAEDILQESFIAAFDKINSLQEEMHFYSWLKRIAINKSIRQLQSKRYQYENEDLKDEHHVLVTSGDIFDNGILQVFTYLDEQSKLVVWMYVVEEYNHYEIAALFNKSVSFSKSIVSRSLAILREKCRLSDYVE</sequence>
<organism evidence="8 9">
    <name type="scientific">Pseudoalteromonas fenneropenaei</name>
    <dbReference type="NCBI Taxonomy" id="1737459"/>
    <lineage>
        <taxon>Bacteria</taxon>
        <taxon>Pseudomonadati</taxon>
        <taxon>Pseudomonadota</taxon>
        <taxon>Gammaproteobacteria</taxon>
        <taxon>Alteromonadales</taxon>
        <taxon>Pseudoalteromonadaceae</taxon>
        <taxon>Pseudoalteromonas</taxon>
    </lineage>
</organism>
<protein>
    <recommendedName>
        <fullName evidence="6">RNA polymerase sigma factor</fullName>
    </recommendedName>
</protein>
<dbReference type="InterPro" id="IPR013325">
    <property type="entry name" value="RNA_pol_sigma_r2"/>
</dbReference>
<keyword evidence="4 6" id="KW-0238">DNA-binding</keyword>
<dbReference type="PANTHER" id="PTHR43133">
    <property type="entry name" value="RNA POLYMERASE ECF-TYPE SIGMA FACTO"/>
    <property type="match status" value="1"/>
</dbReference>
<dbReference type="InterPro" id="IPR000838">
    <property type="entry name" value="RNA_pol_sigma70_ECF_CS"/>
</dbReference>
<evidence type="ECO:0000256" key="6">
    <source>
        <dbReference type="RuleBase" id="RU000716"/>
    </source>
</evidence>
<feature type="domain" description="RNA polymerase sigma-70 region 2" evidence="7">
    <location>
        <begin position="24"/>
        <end position="87"/>
    </location>
</feature>
<dbReference type="PANTHER" id="PTHR43133:SF8">
    <property type="entry name" value="RNA POLYMERASE SIGMA FACTOR HI_1459-RELATED"/>
    <property type="match status" value="1"/>
</dbReference>
<evidence type="ECO:0000256" key="2">
    <source>
        <dbReference type="ARBA" id="ARBA00023015"/>
    </source>
</evidence>
<dbReference type="InterPro" id="IPR013324">
    <property type="entry name" value="RNA_pol_sigma_r3/r4-like"/>
</dbReference>
<dbReference type="PROSITE" id="PS01063">
    <property type="entry name" value="SIGMA70_ECF"/>
    <property type="match status" value="1"/>
</dbReference>
<dbReference type="Pfam" id="PF04542">
    <property type="entry name" value="Sigma70_r2"/>
    <property type="match status" value="1"/>
</dbReference>
<evidence type="ECO:0000313" key="9">
    <source>
        <dbReference type="Proteomes" id="UP001595453"/>
    </source>
</evidence>
<accession>A0ABV7CHF8</accession>
<keyword evidence="9" id="KW-1185">Reference proteome</keyword>
<keyword evidence="3 6" id="KW-0731">Sigma factor</keyword>